<evidence type="ECO:0000313" key="3">
    <source>
        <dbReference type="Proteomes" id="UP000235672"/>
    </source>
</evidence>
<accession>A0A2J6PLP6</accession>
<evidence type="ECO:0000313" key="2">
    <source>
        <dbReference type="EMBL" id="PMD14930.1"/>
    </source>
</evidence>
<protein>
    <submittedName>
        <fullName evidence="2">Uncharacterized protein</fullName>
    </submittedName>
</protein>
<gene>
    <name evidence="2" type="ORF">NA56DRAFT_710377</name>
</gene>
<feature type="compositionally biased region" description="Basic and acidic residues" evidence="1">
    <location>
        <begin position="108"/>
        <end position="122"/>
    </location>
</feature>
<keyword evidence="3" id="KW-1185">Reference proteome</keyword>
<dbReference type="EMBL" id="KZ613517">
    <property type="protein sequence ID" value="PMD14930.1"/>
    <property type="molecule type" value="Genomic_DNA"/>
</dbReference>
<organism evidence="2 3">
    <name type="scientific">Hyaloscypha hepaticicola</name>
    <dbReference type="NCBI Taxonomy" id="2082293"/>
    <lineage>
        <taxon>Eukaryota</taxon>
        <taxon>Fungi</taxon>
        <taxon>Dikarya</taxon>
        <taxon>Ascomycota</taxon>
        <taxon>Pezizomycotina</taxon>
        <taxon>Leotiomycetes</taxon>
        <taxon>Helotiales</taxon>
        <taxon>Hyaloscyphaceae</taxon>
        <taxon>Hyaloscypha</taxon>
    </lineage>
</organism>
<dbReference type="Proteomes" id="UP000235672">
    <property type="component" value="Unassembled WGS sequence"/>
</dbReference>
<dbReference type="AlphaFoldDB" id="A0A2J6PLP6"/>
<proteinExistence type="predicted"/>
<reference evidence="2 3" key="1">
    <citation type="submission" date="2016-05" db="EMBL/GenBank/DDBJ databases">
        <title>A degradative enzymes factory behind the ericoid mycorrhizal symbiosis.</title>
        <authorList>
            <consortium name="DOE Joint Genome Institute"/>
            <person name="Martino E."/>
            <person name="Morin E."/>
            <person name="Grelet G."/>
            <person name="Kuo A."/>
            <person name="Kohler A."/>
            <person name="Daghino S."/>
            <person name="Barry K."/>
            <person name="Choi C."/>
            <person name="Cichocki N."/>
            <person name="Clum A."/>
            <person name="Copeland A."/>
            <person name="Hainaut M."/>
            <person name="Haridas S."/>
            <person name="Labutti K."/>
            <person name="Lindquist E."/>
            <person name="Lipzen A."/>
            <person name="Khouja H.-R."/>
            <person name="Murat C."/>
            <person name="Ohm R."/>
            <person name="Olson A."/>
            <person name="Spatafora J."/>
            <person name="Veneault-Fourrey C."/>
            <person name="Henrissat B."/>
            <person name="Grigoriev I."/>
            <person name="Martin F."/>
            <person name="Perotto S."/>
        </authorList>
    </citation>
    <scope>NUCLEOTIDE SEQUENCE [LARGE SCALE GENOMIC DNA]</scope>
    <source>
        <strain evidence="2 3">UAMH 7357</strain>
    </source>
</reference>
<feature type="region of interest" description="Disordered" evidence="1">
    <location>
        <begin position="99"/>
        <end position="122"/>
    </location>
</feature>
<sequence>MRSCLDPPRILPPCPRRRTITTLSVIAIAEALPWHCFHAFRPGQSKKCLTTTWLASAWLLHGITCRGKDLGPISAYVAVAEDNLYNNCIIKASVKHPAEPIRNTDSGRTGEKRGGDVDDHRQADRITSGGALSEAIAYWKAGSGA</sequence>
<name>A0A2J6PLP6_9HELO</name>
<evidence type="ECO:0000256" key="1">
    <source>
        <dbReference type="SAM" id="MobiDB-lite"/>
    </source>
</evidence>